<sequence length="240" mass="25085">MALFALSFVAAGCSARMQLDPVLTAKAVEQPVKGTTWAAFRKPVTFASYTAKLTKGGFQTSTSASLGPYERKQSKQKFEYTLIGGTPASWTGACAFGQSSQEALFPISNDAGLVCTMRPESGGGWQLELKTQGKLYGPNSLNGSMTDGTTTLSIAMVHRLAGNAFQSAKPVGYEIRDAGGVAIAAVQIYNPQFVWIDPGLPAELQTAIAAAAAGLLVSGKSADDINEKPQNGGSSFGPRH</sequence>
<protein>
    <recommendedName>
        <fullName evidence="3">Lipoprotein</fullName>
    </recommendedName>
</protein>
<dbReference type="Proteomes" id="UP001217838">
    <property type="component" value="Unassembled WGS sequence"/>
</dbReference>
<organism evidence="1 2">
    <name type="scientific">Nannocystis radixulma</name>
    <dbReference type="NCBI Taxonomy" id="2995305"/>
    <lineage>
        <taxon>Bacteria</taxon>
        <taxon>Pseudomonadati</taxon>
        <taxon>Myxococcota</taxon>
        <taxon>Polyangia</taxon>
        <taxon>Nannocystales</taxon>
        <taxon>Nannocystaceae</taxon>
        <taxon>Nannocystis</taxon>
    </lineage>
</organism>
<reference evidence="1 2" key="1">
    <citation type="submission" date="2022-11" db="EMBL/GenBank/DDBJ databases">
        <title>Minimal conservation of predation-associated metabolite biosynthetic gene clusters underscores biosynthetic potential of Myxococcota including descriptions for ten novel species: Archangium lansinium sp. nov., Myxococcus landrumus sp. nov., Nannocystis bai.</title>
        <authorList>
            <person name="Ahearne A."/>
            <person name="Stevens C."/>
            <person name="Dowd S."/>
        </authorList>
    </citation>
    <scope>NUCLEOTIDE SEQUENCE [LARGE SCALE GENOMIC DNA]</scope>
    <source>
        <strain evidence="1 2">NCELM</strain>
    </source>
</reference>
<evidence type="ECO:0000313" key="1">
    <source>
        <dbReference type="EMBL" id="MDC0671205.1"/>
    </source>
</evidence>
<evidence type="ECO:0000313" key="2">
    <source>
        <dbReference type="Proteomes" id="UP001217838"/>
    </source>
</evidence>
<name>A0ABT5BAQ0_9BACT</name>
<evidence type="ECO:0008006" key="3">
    <source>
        <dbReference type="Google" id="ProtNLM"/>
    </source>
</evidence>
<accession>A0ABT5BAQ0</accession>
<proteinExistence type="predicted"/>
<gene>
    <name evidence="1" type="ORF">POL58_25840</name>
</gene>
<dbReference type="EMBL" id="JAQNDN010000014">
    <property type="protein sequence ID" value="MDC0671205.1"/>
    <property type="molecule type" value="Genomic_DNA"/>
</dbReference>
<dbReference type="RefSeq" id="WP_272001306.1">
    <property type="nucleotide sequence ID" value="NZ_JAQNDN010000014.1"/>
</dbReference>
<comment type="caution">
    <text evidence="1">The sequence shown here is derived from an EMBL/GenBank/DDBJ whole genome shotgun (WGS) entry which is preliminary data.</text>
</comment>
<keyword evidence="2" id="KW-1185">Reference proteome</keyword>